<name>X6NR04_RETFI</name>
<dbReference type="Proteomes" id="UP000023152">
    <property type="component" value="Unassembled WGS sequence"/>
</dbReference>
<feature type="compositionally biased region" description="Basic and acidic residues" evidence="1">
    <location>
        <begin position="161"/>
        <end position="173"/>
    </location>
</feature>
<dbReference type="GO" id="GO:0097510">
    <property type="term" value="P:base-excision repair, AP site formation via deaminated base removal"/>
    <property type="evidence" value="ECO:0007669"/>
    <property type="project" value="TreeGrafter"/>
</dbReference>
<gene>
    <name evidence="3" type="ORF">RFI_08715</name>
</gene>
<feature type="region of interest" description="Disordered" evidence="1">
    <location>
        <begin position="157"/>
        <end position="178"/>
    </location>
</feature>
<evidence type="ECO:0000256" key="1">
    <source>
        <dbReference type="SAM" id="MobiDB-lite"/>
    </source>
</evidence>
<dbReference type="PANTHER" id="PTHR11264">
    <property type="entry name" value="URACIL-DNA GLYCOSYLASE"/>
    <property type="match status" value="1"/>
</dbReference>
<dbReference type="Gene3D" id="3.40.470.10">
    <property type="entry name" value="Uracil-DNA glycosylase-like domain"/>
    <property type="match status" value="1"/>
</dbReference>
<evidence type="ECO:0000256" key="2">
    <source>
        <dbReference type="SAM" id="Phobius"/>
    </source>
</evidence>
<keyword evidence="4" id="KW-1185">Reference proteome</keyword>
<protein>
    <submittedName>
        <fullName evidence="3">Uracil-DNA glycosylase</fullName>
    </submittedName>
</protein>
<accession>X6NR04</accession>
<dbReference type="EMBL" id="ASPP01006687">
    <property type="protein sequence ID" value="ETO28416.1"/>
    <property type="molecule type" value="Genomic_DNA"/>
</dbReference>
<comment type="caution">
    <text evidence="3">The sequence shown here is derived from an EMBL/GenBank/DDBJ whole genome shotgun (WGS) entry which is preliminary data.</text>
</comment>
<dbReference type="OrthoDB" id="423533at2759"/>
<keyword evidence="2" id="KW-1133">Transmembrane helix</keyword>
<sequence>MSFYSRRASYWDQYDFIDANPLATKPAPKTIDHHISKELKLEELLNDKWLEELSSTIQSQAECLTFIGPLKHRPENIIPQRQLLFNSFNSLPPHRWRVIMLGESNPNQLHKCSGYSYMEDKNITSWSDEACPKDMRAIIHNVLMTYGLVHMGAESIDNEVDDKNDNQKTDESSLAKQSKSNELDAILTQIRQQIPMNPLEWWQYTSTQGVLWLNMALTCGGLLLECVHVYTRMFALFFFTLYVQSTYPKKINTYTHTQKQRGDGNGFLKAKLKKPKKQRGTVFVVSNKADKKFVRSVQSSMQTSKQGCPPIRVIEIPHPKKQSESFSQQRVFKEINETLDSMSMPGIYWLPKEFVQKLNDSRTDSSNQSSTPSSAKPRASFAPLPSRDTPPPTQTQTQTPTSDIAIKKEPDTPPQGIQDVKYAHINLFVAKLNLRFYAKKSFSFIVTGHKFTLIFQTKRLNNILIFLMVYFSCGTIYIFLIQMPFYPKILWKNNVIHTFKKKCSEKTLAMVKHKFIDLPAQIVLNNKNISIRKTLSMIV</sequence>
<organism evidence="3 4">
    <name type="scientific">Reticulomyxa filosa</name>
    <dbReference type="NCBI Taxonomy" id="46433"/>
    <lineage>
        <taxon>Eukaryota</taxon>
        <taxon>Sar</taxon>
        <taxon>Rhizaria</taxon>
        <taxon>Retaria</taxon>
        <taxon>Foraminifera</taxon>
        <taxon>Monothalamids</taxon>
        <taxon>Reticulomyxidae</taxon>
        <taxon>Reticulomyxa</taxon>
    </lineage>
</organism>
<feature type="compositionally biased region" description="Low complexity" evidence="1">
    <location>
        <begin position="364"/>
        <end position="374"/>
    </location>
</feature>
<dbReference type="SUPFAM" id="SSF52141">
    <property type="entry name" value="Uracil-DNA glycosylase-like"/>
    <property type="match status" value="1"/>
</dbReference>
<reference evidence="3 4" key="1">
    <citation type="journal article" date="2013" name="Curr. Biol.">
        <title>The Genome of the Foraminiferan Reticulomyxa filosa.</title>
        <authorList>
            <person name="Glockner G."/>
            <person name="Hulsmann N."/>
            <person name="Schleicher M."/>
            <person name="Noegel A.A."/>
            <person name="Eichinger L."/>
            <person name="Gallinger C."/>
            <person name="Pawlowski J."/>
            <person name="Sierra R."/>
            <person name="Euteneuer U."/>
            <person name="Pillet L."/>
            <person name="Moustafa A."/>
            <person name="Platzer M."/>
            <person name="Groth M."/>
            <person name="Szafranski K."/>
            <person name="Schliwa M."/>
        </authorList>
    </citation>
    <scope>NUCLEOTIDE SEQUENCE [LARGE SCALE GENOMIC DNA]</scope>
</reference>
<evidence type="ECO:0000313" key="4">
    <source>
        <dbReference type="Proteomes" id="UP000023152"/>
    </source>
</evidence>
<dbReference type="AlphaFoldDB" id="X6NR04"/>
<dbReference type="GO" id="GO:0004844">
    <property type="term" value="F:uracil DNA N-glycosylase activity"/>
    <property type="evidence" value="ECO:0007669"/>
    <property type="project" value="InterPro"/>
</dbReference>
<proteinExistence type="predicted"/>
<keyword evidence="2" id="KW-0472">Membrane</keyword>
<feature type="transmembrane region" description="Helical" evidence="2">
    <location>
        <begin position="463"/>
        <end position="481"/>
    </location>
</feature>
<keyword evidence="2" id="KW-0812">Transmembrane</keyword>
<evidence type="ECO:0000313" key="3">
    <source>
        <dbReference type="EMBL" id="ETO28416.1"/>
    </source>
</evidence>
<dbReference type="PANTHER" id="PTHR11264:SF8">
    <property type="entry name" value="URACIL-DNA GLYCOSYLASE-LIKE DOMAIN-CONTAINING PROTEIN"/>
    <property type="match status" value="1"/>
</dbReference>
<dbReference type="GO" id="GO:0005739">
    <property type="term" value="C:mitochondrion"/>
    <property type="evidence" value="ECO:0007669"/>
    <property type="project" value="TreeGrafter"/>
</dbReference>
<feature type="region of interest" description="Disordered" evidence="1">
    <location>
        <begin position="359"/>
        <end position="410"/>
    </location>
</feature>
<dbReference type="InterPro" id="IPR002043">
    <property type="entry name" value="UDG_fam1"/>
</dbReference>
<dbReference type="InterPro" id="IPR036895">
    <property type="entry name" value="Uracil-DNA_glycosylase-like_sf"/>
</dbReference>
<dbReference type="GO" id="GO:0005634">
    <property type="term" value="C:nucleus"/>
    <property type="evidence" value="ECO:0007669"/>
    <property type="project" value="TreeGrafter"/>
</dbReference>